<keyword evidence="2" id="KW-1185">Reference proteome</keyword>
<comment type="caution">
    <text evidence="1">The sequence shown here is derived from an EMBL/GenBank/DDBJ whole genome shotgun (WGS) entry which is preliminary data.</text>
</comment>
<accession>A0A9J5XAB4</accession>
<sequence length="62" mass="7432">MGRSSRGSSYADLFHSQDIQRVRMSFINSKSLKVRLSLVYHEDIPKRRLRYTHRRLICHEAK</sequence>
<protein>
    <submittedName>
        <fullName evidence="1">Uncharacterized protein</fullName>
    </submittedName>
</protein>
<dbReference type="AlphaFoldDB" id="A0A9J5XAB4"/>
<reference evidence="1 2" key="1">
    <citation type="submission" date="2020-09" db="EMBL/GenBank/DDBJ databases">
        <title>De no assembly of potato wild relative species, Solanum commersonii.</title>
        <authorList>
            <person name="Cho K."/>
        </authorList>
    </citation>
    <scope>NUCLEOTIDE SEQUENCE [LARGE SCALE GENOMIC DNA]</scope>
    <source>
        <strain evidence="1">LZ3.2</strain>
        <tissue evidence="1">Leaf</tissue>
    </source>
</reference>
<gene>
    <name evidence="1" type="ORF">H5410_045017</name>
</gene>
<evidence type="ECO:0000313" key="2">
    <source>
        <dbReference type="Proteomes" id="UP000824120"/>
    </source>
</evidence>
<name>A0A9J5XAB4_SOLCO</name>
<dbReference type="Proteomes" id="UP000824120">
    <property type="component" value="Chromosome 9"/>
</dbReference>
<dbReference type="EMBL" id="JACXVP010000009">
    <property type="protein sequence ID" value="KAG5584583.1"/>
    <property type="molecule type" value="Genomic_DNA"/>
</dbReference>
<proteinExistence type="predicted"/>
<evidence type="ECO:0000313" key="1">
    <source>
        <dbReference type="EMBL" id="KAG5584583.1"/>
    </source>
</evidence>
<organism evidence="1 2">
    <name type="scientific">Solanum commersonii</name>
    <name type="common">Commerson's wild potato</name>
    <name type="synonym">Commerson's nightshade</name>
    <dbReference type="NCBI Taxonomy" id="4109"/>
    <lineage>
        <taxon>Eukaryota</taxon>
        <taxon>Viridiplantae</taxon>
        <taxon>Streptophyta</taxon>
        <taxon>Embryophyta</taxon>
        <taxon>Tracheophyta</taxon>
        <taxon>Spermatophyta</taxon>
        <taxon>Magnoliopsida</taxon>
        <taxon>eudicotyledons</taxon>
        <taxon>Gunneridae</taxon>
        <taxon>Pentapetalae</taxon>
        <taxon>asterids</taxon>
        <taxon>lamiids</taxon>
        <taxon>Solanales</taxon>
        <taxon>Solanaceae</taxon>
        <taxon>Solanoideae</taxon>
        <taxon>Solaneae</taxon>
        <taxon>Solanum</taxon>
    </lineage>
</organism>